<name>A0A2R6CDJ7_9ARCH</name>
<sequence>MGRFRRMGFYLLFSYILIMLFLMSTLFAGGQTLQPPYHDVETQPQNGYCVYHYGTYAPAFYGENCAIGSTSTGEAAQFAAIFHSSWFVPTGMDAWVYFDTQNDEEYGSGVTCSPNSINGCTFVLSMEIYAYGSLYSTGEAVSQFEIKFYYAKYAYSPACSCWQFSGTGDYSILLCWGIKNPCYFDDVQFNDNVNVAGGTWYLVGGGLYSHTSTPVNGPEAVVNFTSPTGQYTAFVASIDASLKL</sequence>
<dbReference type="Proteomes" id="UP000242015">
    <property type="component" value="Unassembled WGS sequence"/>
</dbReference>
<organism evidence="1 2">
    <name type="scientific">Candidatus Marsarchaeota G2 archaeon BE_D</name>
    <dbReference type="NCBI Taxonomy" id="1978158"/>
    <lineage>
        <taxon>Archaea</taxon>
        <taxon>Candidatus Marsarchaeota</taxon>
        <taxon>Candidatus Marsarchaeota group 2</taxon>
    </lineage>
</organism>
<dbReference type="EMBL" id="NEXF01000035">
    <property type="protein sequence ID" value="PSO08958.1"/>
    <property type="molecule type" value="Genomic_DNA"/>
</dbReference>
<gene>
    <name evidence="1" type="ORF">B9Q04_02900</name>
</gene>
<evidence type="ECO:0000313" key="2">
    <source>
        <dbReference type="Proteomes" id="UP000242015"/>
    </source>
</evidence>
<reference evidence="1 2" key="1">
    <citation type="submission" date="2017-04" db="EMBL/GenBank/DDBJ databases">
        <title>Novel microbial lineages endemic to geothermal iron-oxide mats fill important gaps in the evolutionary history of Archaea.</title>
        <authorList>
            <person name="Jay Z.J."/>
            <person name="Beam J.P."/>
            <person name="Dlakic M."/>
            <person name="Rusch D.B."/>
            <person name="Kozubal M.A."/>
            <person name="Inskeep W.P."/>
        </authorList>
    </citation>
    <scope>NUCLEOTIDE SEQUENCE [LARGE SCALE GENOMIC DNA]</scope>
    <source>
        <strain evidence="1">BE_D</strain>
    </source>
</reference>
<evidence type="ECO:0000313" key="1">
    <source>
        <dbReference type="EMBL" id="PSO08958.1"/>
    </source>
</evidence>
<comment type="caution">
    <text evidence="1">The sequence shown here is derived from an EMBL/GenBank/DDBJ whole genome shotgun (WGS) entry which is preliminary data.</text>
</comment>
<protein>
    <submittedName>
        <fullName evidence="1">Uncharacterized protein</fullName>
    </submittedName>
</protein>
<accession>A0A2R6CDJ7</accession>
<dbReference type="AlphaFoldDB" id="A0A2R6CDJ7"/>
<proteinExistence type="predicted"/>